<evidence type="ECO:0008006" key="4">
    <source>
        <dbReference type="Google" id="ProtNLM"/>
    </source>
</evidence>
<organism evidence="2 3">
    <name type="scientific">Helicobacter valdiviensis</name>
    <dbReference type="NCBI Taxonomy" id="1458358"/>
    <lineage>
        <taxon>Bacteria</taxon>
        <taxon>Pseudomonadati</taxon>
        <taxon>Campylobacterota</taxon>
        <taxon>Epsilonproteobacteria</taxon>
        <taxon>Campylobacterales</taxon>
        <taxon>Helicobacteraceae</taxon>
        <taxon>Helicobacter</taxon>
    </lineage>
</organism>
<feature type="signal peptide" evidence="1">
    <location>
        <begin position="1"/>
        <end position="17"/>
    </location>
</feature>
<protein>
    <recommendedName>
        <fullName evidence="4">Lipoprotein</fullName>
    </recommendedName>
</protein>
<dbReference type="AlphaFoldDB" id="A0A2W6MV09"/>
<dbReference type="Proteomes" id="UP000249746">
    <property type="component" value="Unassembled WGS sequence"/>
</dbReference>
<sequence length="159" mass="18065">MKKIILCLLLGISLLKAECSVLGFELGVTTLKEIGKKTKLEIIDKNTARISPELFGIEGLEDVELRYRGEKVYQIGLLFEPSQKKYWELKKVLKSKYHLYAESEEKIGAGLAGDVTFFAKDNKNCLVWLNVVEIENKGEGILFIYYALVNAITPEEKYL</sequence>
<dbReference type="RefSeq" id="WP_111229730.1">
    <property type="nucleotide sequence ID" value="NZ_NBIU01000011.1"/>
</dbReference>
<evidence type="ECO:0000313" key="3">
    <source>
        <dbReference type="Proteomes" id="UP000249746"/>
    </source>
</evidence>
<accession>A0A2W6MV09</accession>
<comment type="caution">
    <text evidence="2">The sequence shown here is derived from an EMBL/GenBank/DDBJ whole genome shotgun (WGS) entry which is preliminary data.</text>
</comment>
<name>A0A2W6MV09_9HELI</name>
<keyword evidence="1" id="KW-0732">Signal</keyword>
<evidence type="ECO:0000313" key="2">
    <source>
        <dbReference type="EMBL" id="PZT48192.1"/>
    </source>
</evidence>
<proteinExistence type="predicted"/>
<dbReference type="EMBL" id="NBIU01000011">
    <property type="protein sequence ID" value="PZT48192.1"/>
    <property type="molecule type" value="Genomic_DNA"/>
</dbReference>
<feature type="chain" id="PRO_5016013400" description="Lipoprotein" evidence="1">
    <location>
        <begin position="18"/>
        <end position="159"/>
    </location>
</feature>
<gene>
    <name evidence="2" type="ORF">B6S12_05065</name>
</gene>
<evidence type="ECO:0000256" key="1">
    <source>
        <dbReference type="SAM" id="SignalP"/>
    </source>
</evidence>
<reference evidence="2 3" key="1">
    <citation type="submission" date="2017-03" db="EMBL/GenBank/DDBJ databases">
        <title>Genomic and clinical evidence uncovers the enterohepatic species Helicobacter valdiviensis as a potential human intestinal pathogen.</title>
        <authorList>
            <person name="Fresia P."/>
            <person name="Jara R."/>
            <person name="Sierra R."/>
            <person name="Ferres I."/>
            <person name="Greif G."/>
            <person name="Iraola G."/>
            <person name="Collado L."/>
        </authorList>
    </citation>
    <scope>NUCLEOTIDE SEQUENCE [LARGE SCALE GENOMIC DNA]</scope>
    <source>
        <strain evidence="2 3">WBE14</strain>
    </source>
</reference>
<keyword evidence="3" id="KW-1185">Reference proteome</keyword>